<reference evidence="3" key="1">
    <citation type="submission" date="2020-06" db="EMBL/GenBank/DDBJ databases">
        <authorList>
            <person name="Li T."/>
            <person name="Hu X."/>
            <person name="Zhang T."/>
            <person name="Song X."/>
            <person name="Zhang H."/>
            <person name="Dai N."/>
            <person name="Sheng W."/>
            <person name="Hou X."/>
            <person name="Wei L."/>
        </authorList>
    </citation>
    <scope>NUCLEOTIDE SEQUENCE</scope>
    <source>
        <strain evidence="3">3651</strain>
        <tissue evidence="3">Leaf</tissue>
    </source>
</reference>
<comment type="caution">
    <text evidence="3">The sequence shown here is derived from an EMBL/GenBank/DDBJ whole genome shotgun (WGS) entry which is preliminary data.</text>
</comment>
<evidence type="ECO:0000313" key="3">
    <source>
        <dbReference type="EMBL" id="KAK4434206.1"/>
    </source>
</evidence>
<keyword evidence="1" id="KW-0812">Transmembrane</keyword>
<keyword evidence="4" id="KW-1185">Reference proteome</keyword>
<feature type="domain" description="Reverse transcriptase zinc-binding" evidence="2">
    <location>
        <begin position="25"/>
        <end position="93"/>
    </location>
</feature>
<accession>A0AAE1YQM7</accession>
<dbReference type="Pfam" id="PF13966">
    <property type="entry name" value="zf-RVT"/>
    <property type="match status" value="1"/>
</dbReference>
<reference evidence="3" key="2">
    <citation type="journal article" date="2024" name="Plant">
        <title>Genomic evolution and insights into agronomic trait innovations of Sesamum species.</title>
        <authorList>
            <person name="Miao H."/>
            <person name="Wang L."/>
            <person name="Qu L."/>
            <person name="Liu H."/>
            <person name="Sun Y."/>
            <person name="Le M."/>
            <person name="Wang Q."/>
            <person name="Wei S."/>
            <person name="Zheng Y."/>
            <person name="Lin W."/>
            <person name="Duan Y."/>
            <person name="Cao H."/>
            <person name="Xiong S."/>
            <person name="Wang X."/>
            <person name="Wei L."/>
            <person name="Li C."/>
            <person name="Ma Q."/>
            <person name="Ju M."/>
            <person name="Zhao R."/>
            <person name="Li G."/>
            <person name="Mu C."/>
            <person name="Tian Q."/>
            <person name="Mei H."/>
            <person name="Zhang T."/>
            <person name="Gao T."/>
            <person name="Zhang H."/>
        </authorList>
    </citation>
    <scope>NUCLEOTIDE SEQUENCE</scope>
    <source>
        <strain evidence="3">3651</strain>
    </source>
</reference>
<dbReference type="Proteomes" id="UP001293254">
    <property type="component" value="Unassembled WGS sequence"/>
</dbReference>
<keyword evidence="1" id="KW-0472">Membrane</keyword>
<sequence length="195" mass="22462">MWWYGGESKRTIHQPQAMAFFHPRMANVVWAVVVTGPFKIPQNIFILWMAILRKLSTGDKVWIQGEAKICVLCDTQSLETHEHLFFQCPYAQRCLAVLCREVCFQGPSLCWQEGVQRMSACWKGHHLWNAAQRATLVSVVYHIWKARNCKRFQSLCMPPEATAVGVLEQVKMRMTSTELSVSLQFVALFRIGKFP</sequence>
<proteinExistence type="predicted"/>
<name>A0AAE1YQM7_9LAMI</name>
<evidence type="ECO:0000313" key="4">
    <source>
        <dbReference type="Proteomes" id="UP001293254"/>
    </source>
</evidence>
<gene>
    <name evidence="3" type="ORF">Salat_0583300</name>
</gene>
<evidence type="ECO:0000259" key="2">
    <source>
        <dbReference type="Pfam" id="PF13966"/>
    </source>
</evidence>
<dbReference type="AlphaFoldDB" id="A0AAE1YQM7"/>
<keyword evidence="1" id="KW-1133">Transmembrane helix</keyword>
<feature type="transmembrane region" description="Helical" evidence="1">
    <location>
        <begin position="28"/>
        <end position="51"/>
    </location>
</feature>
<evidence type="ECO:0000256" key="1">
    <source>
        <dbReference type="SAM" id="Phobius"/>
    </source>
</evidence>
<protein>
    <recommendedName>
        <fullName evidence="2">Reverse transcriptase zinc-binding domain-containing protein</fullName>
    </recommendedName>
</protein>
<organism evidence="3 4">
    <name type="scientific">Sesamum alatum</name>
    <dbReference type="NCBI Taxonomy" id="300844"/>
    <lineage>
        <taxon>Eukaryota</taxon>
        <taxon>Viridiplantae</taxon>
        <taxon>Streptophyta</taxon>
        <taxon>Embryophyta</taxon>
        <taxon>Tracheophyta</taxon>
        <taxon>Spermatophyta</taxon>
        <taxon>Magnoliopsida</taxon>
        <taxon>eudicotyledons</taxon>
        <taxon>Gunneridae</taxon>
        <taxon>Pentapetalae</taxon>
        <taxon>asterids</taxon>
        <taxon>lamiids</taxon>
        <taxon>Lamiales</taxon>
        <taxon>Pedaliaceae</taxon>
        <taxon>Sesamum</taxon>
    </lineage>
</organism>
<dbReference type="InterPro" id="IPR026960">
    <property type="entry name" value="RVT-Znf"/>
</dbReference>
<dbReference type="EMBL" id="JACGWO010000002">
    <property type="protein sequence ID" value="KAK4434206.1"/>
    <property type="molecule type" value="Genomic_DNA"/>
</dbReference>